<dbReference type="InterPro" id="IPR009061">
    <property type="entry name" value="DNA-bd_dom_put_sf"/>
</dbReference>
<evidence type="ECO:0000313" key="2">
    <source>
        <dbReference type="EMBL" id="HIQ82607.1"/>
    </source>
</evidence>
<sequence>MAVTMQEASERYNIPMEVVREYESWGGMAEKDMGVEQCGDADLEALSLMMTLRGLGFTAQEIKSYMRPSPAGAAADAMRLRMLECKRVDALRAIHVQEQQLEQLDSLRHRIRAAGKA</sequence>
<dbReference type="SUPFAM" id="SSF46955">
    <property type="entry name" value="Putative DNA-binding domain"/>
    <property type="match status" value="1"/>
</dbReference>
<reference evidence="2" key="2">
    <citation type="journal article" date="2021" name="PeerJ">
        <title>Extensive microbial diversity within the chicken gut microbiome revealed by metagenomics and culture.</title>
        <authorList>
            <person name="Gilroy R."/>
            <person name="Ravi A."/>
            <person name="Getino M."/>
            <person name="Pursley I."/>
            <person name="Horton D.L."/>
            <person name="Alikhan N.F."/>
            <person name="Baker D."/>
            <person name="Gharbi K."/>
            <person name="Hall N."/>
            <person name="Watson M."/>
            <person name="Adriaenssens E.M."/>
            <person name="Foster-Nyarko E."/>
            <person name="Jarju S."/>
            <person name="Secka A."/>
            <person name="Antonio M."/>
            <person name="Oren A."/>
            <person name="Chaudhuri R.R."/>
            <person name="La Ragione R."/>
            <person name="Hildebrand F."/>
            <person name="Pallen M.J."/>
        </authorList>
    </citation>
    <scope>NUCLEOTIDE SEQUENCE</scope>
    <source>
        <strain evidence="2">ChiSjej6B24-2974</strain>
    </source>
</reference>
<organism evidence="2 3">
    <name type="scientific">Candidatus Pullichristensenella stercorigallinarum</name>
    <dbReference type="NCBI Taxonomy" id="2840909"/>
    <lineage>
        <taxon>Bacteria</taxon>
        <taxon>Bacillati</taxon>
        <taxon>Bacillota</taxon>
        <taxon>Clostridia</taxon>
        <taxon>Candidatus Pullichristensenella</taxon>
    </lineage>
</organism>
<evidence type="ECO:0000259" key="1">
    <source>
        <dbReference type="Pfam" id="PF13411"/>
    </source>
</evidence>
<dbReference type="AlphaFoldDB" id="A0A9D0ZLW8"/>
<accession>A0A9D0ZLW8</accession>
<feature type="domain" description="HTH merR-type" evidence="1">
    <location>
        <begin position="4"/>
        <end position="67"/>
    </location>
</feature>
<comment type="caution">
    <text evidence="2">The sequence shown here is derived from an EMBL/GenBank/DDBJ whole genome shotgun (WGS) entry which is preliminary data.</text>
</comment>
<proteinExistence type="predicted"/>
<gene>
    <name evidence="2" type="ORF">IAA52_05835</name>
</gene>
<dbReference type="EMBL" id="DVFZ01000055">
    <property type="protein sequence ID" value="HIQ82607.1"/>
    <property type="molecule type" value="Genomic_DNA"/>
</dbReference>
<name>A0A9D0ZLW8_9FIRM</name>
<dbReference type="Pfam" id="PF13411">
    <property type="entry name" value="MerR_1"/>
    <property type="match status" value="1"/>
</dbReference>
<dbReference type="InterPro" id="IPR000551">
    <property type="entry name" value="MerR-type_HTH_dom"/>
</dbReference>
<dbReference type="GO" id="GO:0006355">
    <property type="term" value="P:regulation of DNA-templated transcription"/>
    <property type="evidence" value="ECO:0007669"/>
    <property type="project" value="InterPro"/>
</dbReference>
<evidence type="ECO:0000313" key="3">
    <source>
        <dbReference type="Proteomes" id="UP000824260"/>
    </source>
</evidence>
<protein>
    <submittedName>
        <fullName evidence="2">MerR family transcriptional regulator</fullName>
    </submittedName>
</protein>
<dbReference type="Proteomes" id="UP000824260">
    <property type="component" value="Unassembled WGS sequence"/>
</dbReference>
<reference evidence="2" key="1">
    <citation type="submission" date="2020-10" db="EMBL/GenBank/DDBJ databases">
        <authorList>
            <person name="Gilroy R."/>
        </authorList>
    </citation>
    <scope>NUCLEOTIDE SEQUENCE</scope>
    <source>
        <strain evidence="2">ChiSjej6B24-2974</strain>
    </source>
</reference>
<dbReference type="Gene3D" id="1.10.1660.10">
    <property type="match status" value="1"/>
</dbReference>
<dbReference type="GO" id="GO:0003677">
    <property type="term" value="F:DNA binding"/>
    <property type="evidence" value="ECO:0007669"/>
    <property type="project" value="InterPro"/>
</dbReference>